<protein>
    <submittedName>
        <fullName evidence="1">Uncharacterized protein</fullName>
    </submittedName>
</protein>
<proteinExistence type="predicted"/>
<reference evidence="1" key="1">
    <citation type="submission" date="2014-09" db="EMBL/GenBank/DDBJ databases">
        <authorList>
            <person name="Magalhaes I.L.F."/>
            <person name="Oliveira U."/>
            <person name="Santos F.R."/>
            <person name="Vidigal T.H.D.A."/>
            <person name="Brescovit A.D."/>
            <person name="Santos A.J."/>
        </authorList>
    </citation>
    <scope>NUCLEOTIDE SEQUENCE</scope>
    <source>
        <tissue evidence="1">Shoot tissue taken approximately 20 cm above the soil surface</tissue>
    </source>
</reference>
<reference evidence="1" key="2">
    <citation type="journal article" date="2015" name="Data Brief">
        <title>Shoot transcriptome of the giant reed, Arundo donax.</title>
        <authorList>
            <person name="Barrero R.A."/>
            <person name="Guerrero F.D."/>
            <person name="Moolhuijzen P."/>
            <person name="Goolsby J.A."/>
            <person name="Tidwell J."/>
            <person name="Bellgard S.E."/>
            <person name="Bellgard M.I."/>
        </authorList>
    </citation>
    <scope>NUCLEOTIDE SEQUENCE</scope>
    <source>
        <tissue evidence="1">Shoot tissue taken approximately 20 cm above the soil surface</tissue>
    </source>
</reference>
<dbReference type="AlphaFoldDB" id="A0A0A9HSJ2"/>
<organism evidence="1">
    <name type="scientific">Arundo donax</name>
    <name type="common">Giant reed</name>
    <name type="synonym">Donax arundinaceus</name>
    <dbReference type="NCBI Taxonomy" id="35708"/>
    <lineage>
        <taxon>Eukaryota</taxon>
        <taxon>Viridiplantae</taxon>
        <taxon>Streptophyta</taxon>
        <taxon>Embryophyta</taxon>
        <taxon>Tracheophyta</taxon>
        <taxon>Spermatophyta</taxon>
        <taxon>Magnoliopsida</taxon>
        <taxon>Liliopsida</taxon>
        <taxon>Poales</taxon>
        <taxon>Poaceae</taxon>
        <taxon>PACMAD clade</taxon>
        <taxon>Arundinoideae</taxon>
        <taxon>Arundineae</taxon>
        <taxon>Arundo</taxon>
    </lineage>
</organism>
<sequence length="75" mass="8540">MHGTLRTETTCCHDGLFFSFLFPCHGGMEHKRSALADRVVACPSDRRFSQLRRDFGDADARAHVNTILNYKLIDI</sequence>
<evidence type="ECO:0000313" key="1">
    <source>
        <dbReference type="EMBL" id="JAE38804.1"/>
    </source>
</evidence>
<name>A0A0A9HSJ2_ARUDO</name>
<dbReference type="EMBL" id="GBRH01159092">
    <property type="protein sequence ID" value="JAE38804.1"/>
    <property type="molecule type" value="Transcribed_RNA"/>
</dbReference>
<accession>A0A0A9HSJ2</accession>